<evidence type="ECO:0000313" key="8">
    <source>
        <dbReference type="Proteomes" id="UP000265160"/>
    </source>
</evidence>
<accession>A0A3P9BAH9</accession>
<dbReference type="InterPro" id="IPR050576">
    <property type="entry name" value="Cilia_flagella_integrity"/>
</dbReference>
<evidence type="ECO:0000256" key="6">
    <source>
        <dbReference type="SAM" id="MobiDB-lite"/>
    </source>
</evidence>
<dbReference type="SMART" id="SM00365">
    <property type="entry name" value="LRR_SD22"/>
    <property type="match status" value="2"/>
</dbReference>
<dbReference type="AlphaFoldDB" id="A0A3P9BAH9"/>
<feature type="compositionally biased region" description="Polar residues" evidence="6">
    <location>
        <begin position="343"/>
        <end position="355"/>
    </location>
</feature>
<keyword evidence="2" id="KW-0433">Leucine-rich repeat</keyword>
<dbReference type="FunFam" id="3.80.10.10:FF:000166">
    <property type="entry name" value="Dynein assembly factor 1, axonemal"/>
    <property type="match status" value="1"/>
</dbReference>
<evidence type="ECO:0000256" key="1">
    <source>
        <dbReference type="ARBA" id="ARBA00004138"/>
    </source>
</evidence>
<dbReference type="STRING" id="106582.ENSMZEP00005006913"/>
<dbReference type="InterPro" id="IPR032675">
    <property type="entry name" value="LRR_dom_sf"/>
</dbReference>
<dbReference type="GO" id="GO:0070840">
    <property type="term" value="F:dynein complex binding"/>
    <property type="evidence" value="ECO:0007669"/>
    <property type="project" value="TreeGrafter"/>
</dbReference>
<dbReference type="Gene3D" id="3.80.10.10">
    <property type="entry name" value="Ribonuclease Inhibitor"/>
    <property type="match status" value="1"/>
</dbReference>
<protein>
    <submittedName>
        <fullName evidence="7">Uncharacterized protein</fullName>
    </submittedName>
</protein>
<feature type="region of interest" description="Disordered" evidence="6">
    <location>
        <begin position="321"/>
        <end position="364"/>
    </location>
</feature>
<sequence length="364" mass="40870">RGPFLSAESPENPRKKVEKFLRDHCKQNKLYITPCHNDALYLHFKGFSTIENLEEYTGLKCLWLESNGLQRIENLDAQTDLRCLFLQQNLIYKLENLDQCLNISVLDLSHNLLHDPDILPVLEAMPELRVLNLMGNEVVKKIPNYRKNMIVRLKQLTFLDDRPVFPKDRACAEEKIPADEQGSTVGHMLETENKQEKQSKRNEAEREQSKNKQPPLPEADDDVPVHSPGPRITELQDAELLETIHLPPASRSLRIDELPDLEDVDTEDFNAAFSCRQAFKPKIEVISGDSNGEAPAGIQSDSISTSAPAKSFLFLTSGCDKSPAVSGNSTSLVYPEDEGAPSDPSNSKINQTSSPPRCLIEELE</sequence>
<dbReference type="InterPro" id="IPR001611">
    <property type="entry name" value="Leu-rich_rpt"/>
</dbReference>
<evidence type="ECO:0000256" key="4">
    <source>
        <dbReference type="ARBA" id="ARBA00023069"/>
    </source>
</evidence>
<keyword evidence="3" id="KW-0677">Repeat</keyword>
<proteinExistence type="predicted"/>
<evidence type="ECO:0000256" key="2">
    <source>
        <dbReference type="ARBA" id="ARBA00022614"/>
    </source>
</evidence>
<feature type="region of interest" description="Disordered" evidence="6">
    <location>
        <begin position="170"/>
        <end position="230"/>
    </location>
</feature>
<evidence type="ECO:0000256" key="3">
    <source>
        <dbReference type="ARBA" id="ARBA00022737"/>
    </source>
</evidence>
<dbReference type="PANTHER" id="PTHR45973">
    <property type="entry name" value="PROTEIN PHOSPHATASE 1 REGULATORY SUBUNIT SDS22-RELATED"/>
    <property type="match status" value="1"/>
</dbReference>
<dbReference type="GeneTree" id="ENSGT00940000158494"/>
<reference evidence="7" key="2">
    <citation type="submission" date="2025-09" db="UniProtKB">
        <authorList>
            <consortium name="Ensembl"/>
        </authorList>
    </citation>
    <scope>IDENTIFICATION</scope>
</reference>
<reference evidence="7" key="1">
    <citation type="submission" date="2025-08" db="UniProtKB">
        <authorList>
            <consortium name="Ensembl"/>
        </authorList>
    </citation>
    <scope>IDENTIFICATION</scope>
</reference>
<keyword evidence="4" id="KW-0969">Cilium</keyword>
<keyword evidence="5" id="KW-0966">Cell projection</keyword>
<feature type="compositionally biased region" description="Basic and acidic residues" evidence="6">
    <location>
        <begin position="189"/>
        <end position="210"/>
    </location>
</feature>
<organism evidence="7 8">
    <name type="scientific">Maylandia zebra</name>
    <name type="common">zebra mbuna</name>
    <dbReference type="NCBI Taxonomy" id="106582"/>
    <lineage>
        <taxon>Eukaryota</taxon>
        <taxon>Metazoa</taxon>
        <taxon>Chordata</taxon>
        <taxon>Craniata</taxon>
        <taxon>Vertebrata</taxon>
        <taxon>Euteleostomi</taxon>
        <taxon>Actinopterygii</taxon>
        <taxon>Neopterygii</taxon>
        <taxon>Teleostei</taxon>
        <taxon>Neoteleostei</taxon>
        <taxon>Acanthomorphata</taxon>
        <taxon>Ovalentaria</taxon>
        <taxon>Cichlomorphae</taxon>
        <taxon>Cichliformes</taxon>
        <taxon>Cichlidae</taxon>
        <taxon>African cichlids</taxon>
        <taxon>Pseudocrenilabrinae</taxon>
        <taxon>Haplochromini</taxon>
        <taxon>Maylandia</taxon>
        <taxon>Maylandia zebra complex</taxon>
    </lineage>
</organism>
<dbReference type="Pfam" id="PF14580">
    <property type="entry name" value="LRR_9"/>
    <property type="match status" value="1"/>
</dbReference>
<comment type="subcellular location">
    <subcellularLocation>
        <location evidence="1">Cell projection</location>
        <location evidence="1">Cilium</location>
    </subcellularLocation>
</comment>
<dbReference type="Proteomes" id="UP000265160">
    <property type="component" value="Unplaced"/>
</dbReference>
<dbReference type="GO" id="GO:0035082">
    <property type="term" value="P:axoneme assembly"/>
    <property type="evidence" value="ECO:0007669"/>
    <property type="project" value="TreeGrafter"/>
</dbReference>
<name>A0A3P9BAH9_9CICH</name>
<dbReference type="Ensembl" id="ENSMZET00005007216.1">
    <property type="protein sequence ID" value="ENSMZEP00005006913.1"/>
    <property type="gene ID" value="ENSMZEG00005005312.1"/>
</dbReference>
<evidence type="ECO:0000256" key="5">
    <source>
        <dbReference type="ARBA" id="ARBA00023273"/>
    </source>
</evidence>
<dbReference type="PROSITE" id="PS51450">
    <property type="entry name" value="LRR"/>
    <property type="match status" value="2"/>
</dbReference>
<dbReference type="GO" id="GO:0005930">
    <property type="term" value="C:axoneme"/>
    <property type="evidence" value="ECO:0007669"/>
    <property type="project" value="TreeGrafter"/>
</dbReference>
<keyword evidence="8" id="KW-1185">Reference proteome</keyword>
<dbReference type="SUPFAM" id="SSF52058">
    <property type="entry name" value="L domain-like"/>
    <property type="match status" value="1"/>
</dbReference>
<dbReference type="PANTHER" id="PTHR45973:SF9">
    <property type="entry name" value="LEUCINE-RICH REPEAT-CONTAINING PROTEIN 46"/>
    <property type="match status" value="1"/>
</dbReference>
<evidence type="ECO:0000313" key="7">
    <source>
        <dbReference type="Ensembl" id="ENSMZEP00005006913.1"/>
    </source>
</evidence>